<feature type="region of interest" description="Disordered" evidence="1">
    <location>
        <begin position="861"/>
        <end position="935"/>
    </location>
</feature>
<proteinExistence type="predicted"/>
<feature type="transmembrane region" description="Helical" evidence="2">
    <location>
        <begin position="382"/>
        <end position="405"/>
    </location>
</feature>
<evidence type="ECO:0008006" key="5">
    <source>
        <dbReference type="Google" id="ProtNLM"/>
    </source>
</evidence>
<feature type="compositionally biased region" description="Low complexity" evidence="1">
    <location>
        <begin position="892"/>
        <end position="902"/>
    </location>
</feature>
<keyword evidence="4" id="KW-1185">Reference proteome</keyword>
<name>A0ABN9QWG2_9DINO</name>
<dbReference type="SUPFAM" id="SSF51445">
    <property type="entry name" value="(Trans)glycosidases"/>
    <property type="match status" value="1"/>
</dbReference>
<feature type="compositionally biased region" description="Low complexity" evidence="1">
    <location>
        <begin position="861"/>
        <end position="884"/>
    </location>
</feature>
<keyword evidence="2" id="KW-0472">Membrane</keyword>
<keyword evidence="2" id="KW-1133">Transmembrane helix</keyword>
<dbReference type="Proteomes" id="UP001189429">
    <property type="component" value="Unassembled WGS sequence"/>
</dbReference>
<accession>A0ABN9QWG2</accession>
<feature type="non-terminal residue" evidence="3">
    <location>
        <position position="935"/>
    </location>
</feature>
<evidence type="ECO:0000256" key="1">
    <source>
        <dbReference type="SAM" id="MobiDB-lite"/>
    </source>
</evidence>
<evidence type="ECO:0000256" key="2">
    <source>
        <dbReference type="SAM" id="Phobius"/>
    </source>
</evidence>
<evidence type="ECO:0000313" key="4">
    <source>
        <dbReference type="Proteomes" id="UP001189429"/>
    </source>
</evidence>
<evidence type="ECO:0000313" key="3">
    <source>
        <dbReference type="EMBL" id="CAK0809522.1"/>
    </source>
</evidence>
<keyword evidence="2" id="KW-0812">Transmembrane</keyword>
<dbReference type="InterPro" id="IPR017853">
    <property type="entry name" value="GH"/>
</dbReference>
<sequence>MATWLHEDAQHLPANYPEHLPLPRTPPPCHRSSRYLSFRKVVLLTKNSAPGRDGTPFKAWRKVADLAADVFEAVYPEMVAPAGLDRMRAEWASFNGSFMVFLPKKASYTLQGGTEVLSPSSLRPLSITNTDNRIFGSAVRLHIEPIRGFLSGRSIIANVMDVEEAMLDYAASQDRPMAVSLDFAAALLSMSQERSSSAVAQAWEDAVHKMHERARVRKRIGGGMFVTLTALRMYIFPLVGFLFQLGELPPTCKQEELRLVDALFPGARGWTPPALPQNLSGFGFSADMPNMEAAALGANLSGPLVGRCWFGGFRLRHRLHCVSTKQAHLQLPDRAVARHPWLSGNFFVNVQMAQQLLTGIAGAARSTVAEDVKPTLEEICRFLLFIVICDVGWIGGVFPFFLAVVSSGLNVFRRLGPVVPPRVWAAVLKAALGSWTCIAPSIRAAQCCFGCQAGQDSMQHCASCPVIARLAGSRLRVALAPAGDQLQDFLLMTSLYDTSRMALHPLRQYATFMATNAAWHGRATVASDVWVQAMTDAAGKDAPLRRIVAALWPGAWRLALAAALAAAAAPPPAAPAGPAAPAAAPEDGFKLIGYFDADTQGEMPVEVIPCRNLTHLVVRNAVKVDRTTGQLHYRPASSTTDLAGLPLIQRLAALPLRLVVSLRGLGDDVALDELSENDTARENFALQAADHLLRWGAQGLEVEWHSEDPGGGKPASAPFDPMEQYHLALLCRDLSAVLKSGLARGGGWTLTWPWHRGARSSPTGPRPGAWRTGWPCARTVRAASAGAAPTRRSTSGPRGACRAASWCSARRCSAAPPRPRPTARRRAQAARERPSARRTSAPCGRGRRACWRAASAAWRSKTCGRPSARRGAAQGRRARASGVRRAPRARRASAWCRRASGAPGRASPSGPALARRRTASCSPGAGEGWAARPWK</sequence>
<comment type="caution">
    <text evidence="3">The sequence shown here is derived from an EMBL/GenBank/DDBJ whole genome shotgun (WGS) entry which is preliminary data.</text>
</comment>
<dbReference type="Gene3D" id="3.20.20.80">
    <property type="entry name" value="Glycosidases"/>
    <property type="match status" value="1"/>
</dbReference>
<gene>
    <name evidence="3" type="ORF">PCOR1329_LOCUS14757</name>
</gene>
<protein>
    <recommendedName>
        <fullName evidence="5">Chitinase</fullName>
    </recommendedName>
</protein>
<dbReference type="EMBL" id="CAUYUJ010004435">
    <property type="protein sequence ID" value="CAK0809522.1"/>
    <property type="molecule type" value="Genomic_DNA"/>
</dbReference>
<feature type="region of interest" description="Disordered" evidence="1">
    <location>
        <begin position="812"/>
        <end position="844"/>
    </location>
</feature>
<reference evidence="3" key="1">
    <citation type="submission" date="2023-10" db="EMBL/GenBank/DDBJ databases">
        <authorList>
            <person name="Chen Y."/>
            <person name="Shah S."/>
            <person name="Dougan E. K."/>
            <person name="Thang M."/>
            <person name="Chan C."/>
        </authorList>
    </citation>
    <scope>NUCLEOTIDE SEQUENCE [LARGE SCALE GENOMIC DNA]</scope>
</reference>
<organism evidence="3 4">
    <name type="scientific">Prorocentrum cordatum</name>
    <dbReference type="NCBI Taxonomy" id="2364126"/>
    <lineage>
        <taxon>Eukaryota</taxon>
        <taxon>Sar</taxon>
        <taxon>Alveolata</taxon>
        <taxon>Dinophyceae</taxon>
        <taxon>Prorocentrales</taxon>
        <taxon>Prorocentraceae</taxon>
        <taxon>Prorocentrum</taxon>
    </lineage>
</organism>
<feature type="transmembrane region" description="Helical" evidence="2">
    <location>
        <begin position="220"/>
        <end position="243"/>
    </location>
</feature>